<dbReference type="PROSITE" id="PS51352">
    <property type="entry name" value="THIOREDOXIN_2"/>
    <property type="match status" value="1"/>
</dbReference>
<proteinExistence type="predicted"/>
<dbReference type="CDD" id="cd02966">
    <property type="entry name" value="TlpA_like_family"/>
    <property type="match status" value="1"/>
</dbReference>
<evidence type="ECO:0000256" key="2">
    <source>
        <dbReference type="SAM" id="SignalP"/>
    </source>
</evidence>
<name>A0ABM7C6M1_9FLAO</name>
<feature type="signal peptide" evidence="2">
    <location>
        <begin position="1"/>
        <end position="24"/>
    </location>
</feature>
<dbReference type="InterPro" id="IPR050553">
    <property type="entry name" value="Thioredoxin_ResA/DsbE_sf"/>
</dbReference>
<dbReference type="EMBL" id="CP034158">
    <property type="protein sequence ID" value="AZI66607.1"/>
    <property type="molecule type" value="Genomic_DNA"/>
</dbReference>
<gene>
    <name evidence="4" type="ORF">EIB71_02440</name>
</gene>
<evidence type="ECO:0000313" key="5">
    <source>
        <dbReference type="Proteomes" id="UP000274483"/>
    </source>
</evidence>
<sequence>MKKKFCRGILSLIFTAMLCMQIPAQYKALKVGDTLPEEVWTTPLQLVNSHQKTLQLGKERDKLILLDFWATWCAACLKNSPKMTALEKQFEGQLKVVPVTTESRMVLDKFFASKNGQRYKQLESVVGDKMLSELFPHVAIPFMVWIKNGKVISTTDAEQVTPLSIEATLKGEKTSLQTVVQIDRNRPLMLAEQFDLEKGTTLKNYVLFSKGRIRAIAPGSGFHRQGLLTYGRQFTNVPLLRIYRGIAYELFEAHGQKFSKKRLVNLVKEPALLDFAPGDDEKAFDTKSYNFEFIVPLSHVSMLYPEMLKAVNTYSEYTATLELQNRKCLVLKRSPSAENKAVKNSRNELSVDPRPLASLVNDVNDMSFTELPLIDESAYKGDLYIDLTHISSLDSLKKVFETEGFQVQEANRELLMMVLRDK</sequence>
<dbReference type="InterPro" id="IPR036249">
    <property type="entry name" value="Thioredoxin-like_sf"/>
</dbReference>
<protein>
    <submittedName>
        <fullName evidence="4">TlpA family protein disulfide reductase</fullName>
    </submittedName>
</protein>
<accession>A0ABM7C6M1</accession>
<evidence type="ECO:0000313" key="4">
    <source>
        <dbReference type="EMBL" id="AZI66607.1"/>
    </source>
</evidence>
<keyword evidence="1" id="KW-0676">Redox-active center</keyword>
<evidence type="ECO:0000259" key="3">
    <source>
        <dbReference type="PROSITE" id="PS51352"/>
    </source>
</evidence>
<dbReference type="PANTHER" id="PTHR42852:SF13">
    <property type="entry name" value="PROTEIN DIPZ"/>
    <property type="match status" value="1"/>
</dbReference>
<dbReference type="InterPro" id="IPR017937">
    <property type="entry name" value="Thioredoxin_CS"/>
</dbReference>
<keyword evidence="2" id="KW-0732">Signal</keyword>
<dbReference type="InterPro" id="IPR013766">
    <property type="entry name" value="Thioredoxin_domain"/>
</dbReference>
<feature type="domain" description="Thioredoxin" evidence="3">
    <location>
        <begin position="29"/>
        <end position="174"/>
    </location>
</feature>
<reference evidence="4 5" key="1">
    <citation type="submission" date="2018-11" db="EMBL/GenBank/DDBJ databases">
        <title>Proposal to divide the Flavobacteriaceae and reorganize its genera based on Amino Acid Identity values calculated from whole genome sequences.</title>
        <authorList>
            <person name="Nicholson A.C."/>
            <person name="Gulvik C.A."/>
            <person name="Whitney A.M."/>
            <person name="Humrighouse B.W."/>
            <person name="Bell M."/>
            <person name="Holmes B."/>
            <person name="Steigerwalt A.G."/>
            <person name="Villarma A."/>
            <person name="Sheth M."/>
            <person name="Batra D."/>
            <person name="Pryor J."/>
            <person name="Bernardet J.-F."/>
            <person name="Hugo C."/>
            <person name="Kampfer P."/>
            <person name="Newman J.D."/>
            <person name="McQuiston J.R."/>
        </authorList>
    </citation>
    <scope>NUCLEOTIDE SEQUENCE [LARGE SCALE GENOMIC DNA]</scope>
    <source>
        <strain evidence="4 5">H3001</strain>
    </source>
</reference>
<organism evidence="4 5">
    <name type="scientific">Kaistella daneshvariae</name>
    <dbReference type="NCBI Taxonomy" id="2487074"/>
    <lineage>
        <taxon>Bacteria</taxon>
        <taxon>Pseudomonadati</taxon>
        <taxon>Bacteroidota</taxon>
        <taxon>Flavobacteriia</taxon>
        <taxon>Flavobacteriales</taxon>
        <taxon>Weeksellaceae</taxon>
        <taxon>Chryseobacterium group</taxon>
        <taxon>Kaistella</taxon>
    </lineage>
</organism>
<dbReference type="PANTHER" id="PTHR42852">
    <property type="entry name" value="THIOL:DISULFIDE INTERCHANGE PROTEIN DSBE"/>
    <property type="match status" value="1"/>
</dbReference>
<dbReference type="RefSeq" id="WP_124757202.1">
    <property type="nucleotide sequence ID" value="NZ_CBCRWA010000003.1"/>
</dbReference>
<dbReference type="Gene3D" id="3.40.30.10">
    <property type="entry name" value="Glutaredoxin"/>
    <property type="match status" value="1"/>
</dbReference>
<evidence type="ECO:0000256" key="1">
    <source>
        <dbReference type="ARBA" id="ARBA00023284"/>
    </source>
</evidence>
<dbReference type="Proteomes" id="UP000274483">
    <property type="component" value="Chromosome"/>
</dbReference>
<feature type="chain" id="PRO_5047437332" evidence="2">
    <location>
        <begin position="25"/>
        <end position="422"/>
    </location>
</feature>
<dbReference type="PROSITE" id="PS00194">
    <property type="entry name" value="THIOREDOXIN_1"/>
    <property type="match status" value="1"/>
</dbReference>
<keyword evidence="5" id="KW-1185">Reference proteome</keyword>
<dbReference type="SUPFAM" id="SSF52833">
    <property type="entry name" value="Thioredoxin-like"/>
    <property type="match status" value="1"/>
</dbReference>
<dbReference type="Pfam" id="PF00085">
    <property type="entry name" value="Thioredoxin"/>
    <property type="match status" value="1"/>
</dbReference>